<dbReference type="GO" id="GO:0016020">
    <property type="term" value="C:membrane"/>
    <property type="evidence" value="ECO:0007669"/>
    <property type="project" value="InterPro"/>
</dbReference>
<name>A0ABR1GE31_AURAN</name>
<dbReference type="PANTHER" id="PTHR21649">
    <property type="entry name" value="CHLOROPHYLL A/B BINDING PROTEIN"/>
    <property type="match status" value="1"/>
</dbReference>
<organism evidence="1 2">
    <name type="scientific">Aureococcus anophagefferens</name>
    <name type="common">Harmful bloom alga</name>
    <dbReference type="NCBI Taxonomy" id="44056"/>
    <lineage>
        <taxon>Eukaryota</taxon>
        <taxon>Sar</taxon>
        <taxon>Stramenopiles</taxon>
        <taxon>Ochrophyta</taxon>
        <taxon>Pelagophyceae</taxon>
        <taxon>Pelagomonadales</taxon>
        <taxon>Pelagomonadaceae</taxon>
        <taxon>Aureococcus</taxon>
    </lineage>
</organism>
<dbReference type="GO" id="GO:0016168">
    <property type="term" value="F:chlorophyll binding"/>
    <property type="evidence" value="ECO:0007669"/>
    <property type="project" value="UniProtKB-KW"/>
</dbReference>
<proteinExistence type="predicted"/>
<dbReference type="Proteomes" id="UP001363151">
    <property type="component" value="Unassembled WGS sequence"/>
</dbReference>
<dbReference type="GO" id="GO:0009765">
    <property type="term" value="P:photosynthesis, light harvesting"/>
    <property type="evidence" value="ECO:0007669"/>
    <property type="project" value="InterPro"/>
</dbReference>
<gene>
    <name evidence="1" type="ORF">SO694_00008139</name>
</gene>
<keyword evidence="2" id="KW-1185">Reference proteome</keyword>
<dbReference type="GO" id="GO:0009507">
    <property type="term" value="C:chloroplast"/>
    <property type="evidence" value="ECO:0007669"/>
    <property type="project" value="UniProtKB-SubCell"/>
</dbReference>
<dbReference type="Pfam" id="PF00504">
    <property type="entry name" value="Chloroa_b-bind"/>
    <property type="match status" value="1"/>
</dbReference>
<dbReference type="Gene3D" id="1.10.3460.10">
    <property type="entry name" value="Chlorophyll a/b binding protein domain"/>
    <property type="match status" value="1"/>
</dbReference>
<reference evidence="1 2" key="1">
    <citation type="submission" date="2024-03" db="EMBL/GenBank/DDBJ databases">
        <title>Aureococcus anophagefferens CCMP1851 and Kratosvirus quantuckense: Draft genome of a second virus-susceptible host strain in the model system.</title>
        <authorList>
            <person name="Chase E."/>
            <person name="Truchon A.R."/>
            <person name="Schepens W."/>
            <person name="Wilhelm S.W."/>
        </authorList>
    </citation>
    <scope>NUCLEOTIDE SEQUENCE [LARGE SCALE GENOMIC DNA]</scope>
    <source>
        <strain evidence="1 2">CCMP1851</strain>
    </source>
</reference>
<evidence type="ECO:0000313" key="1">
    <source>
        <dbReference type="EMBL" id="KAK7254092.1"/>
    </source>
</evidence>
<sequence length="252" mass="27027">MKLILALAASSVTAYVAPVAPRAATRVSETKADLEALATNLNPIVGYWDPLNVADTVDGAFYGFDNAGAIAWWRQAEIKHGRVAMAAFVGYCVQANGYHWGTKMTLGGADWPTGSPAEQWDALPAASKWQIILFVGIMELFAESVPPHYMKGGQPGKFPSFAEAYKEGRGFPHPVPFDLYDPFGFSKNRSPEAKARGLLVEINNGRAAMLGIFGFLAESKVSGSVPVLTGLGIPHYDGDYMAPFAANFHIGA</sequence>
<accession>A0ABR1GE31</accession>
<dbReference type="KEGG" id="aaf:AURANDRAFT_27009"/>
<comment type="caution">
    <text evidence="1">The sequence shown here is derived from an EMBL/GenBank/DDBJ whole genome shotgun (WGS) entry which is preliminary data.</text>
</comment>
<dbReference type="EMBL" id="JBBJCI010000032">
    <property type="protein sequence ID" value="KAK7254092.1"/>
    <property type="molecule type" value="Genomic_DNA"/>
</dbReference>
<protein>
    <submittedName>
        <fullName evidence="1">Chlorophyll A-B binding protein</fullName>
    </submittedName>
</protein>
<dbReference type="SUPFAM" id="SSF103511">
    <property type="entry name" value="Chlorophyll a-b binding protein"/>
    <property type="match status" value="1"/>
</dbReference>
<dbReference type="InterPro" id="IPR022796">
    <property type="entry name" value="Chloroa_b-bind"/>
</dbReference>
<dbReference type="InterPro" id="IPR001344">
    <property type="entry name" value="Chloro_AB-bd_pln"/>
</dbReference>
<evidence type="ECO:0000313" key="2">
    <source>
        <dbReference type="Proteomes" id="UP001363151"/>
    </source>
</evidence>